<dbReference type="GO" id="GO:0003676">
    <property type="term" value="F:nucleic acid binding"/>
    <property type="evidence" value="ECO:0007669"/>
    <property type="project" value="InterPro"/>
</dbReference>
<dbReference type="InterPro" id="IPR012337">
    <property type="entry name" value="RNaseH-like_sf"/>
</dbReference>
<keyword evidence="3" id="KW-1185">Reference proteome</keyword>
<gene>
    <name evidence="2" type="ORF">EPI10_024671</name>
</gene>
<evidence type="ECO:0000313" key="2">
    <source>
        <dbReference type="EMBL" id="KAA3474376.1"/>
    </source>
</evidence>
<feature type="domain" description="Integrase catalytic" evidence="1">
    <location>
        <begin position="51"/>
        <end position="190"/>
    </location>
</feature>
<dbReference type="PANTHER" id="PTHR47266">
    <property type="entry name" value="ENDONUCLEASE-RELATED"/>
    <property type="match status" value="1"/>
</dbReference>
<reference evidence="3" key="1">
    <citation type="journal article" date="2019" name="Plant Biotechnol. J.">
        <title>Genome sequencing of the Australian wild diploid species Gossypium australe highlights disease resistance and delayed gland morphogenesis.</title>
        <authorList>
            <person name="Cai Y."/>
            <person name="Cai X."/>
            <person name="Wang Q."/>
            <person name="Wang P."/>
            <person name="Zhang Y."/>
            <person name="Cai C."/>
            <person name="Xu Y."/>
            <person name="Wang K."/>
            <person name="Zhou Z."/>
            <person name="Wang C."/>
            <person name="Geng S."/>
            <person name="Li B."/>
            <person name="Dong Q."/>
            <person name="Hou Y."/>
            <person name="Wang H."/>
            <person name="Ai P."/>
            <person name="Liu Z."/>
            <person name="Yi F."/>
            <person name="Sun M."/>
            <person name="An G."/>
            <person name="Cheng J."/>
            <person name="Zhang Y."/>
            <person name="Shi Q."/>
            <person name="Xie Y."/>
            <person name="Shi X."/>
            <person name="Chang Y."/>
            <person name="Huang F."/>
            <person name="Chen Y."/>
            <person name="Hong S."/>
            <person name="Mi L."/>
            <person name="Sun Q."/>
            <person name="Zhang L."/>
            <person name="Zhou B."/>
            <person name="Peng R."/>
            <person name="Zhang X."/>
            <person name="Liu F."/>
        </authorList>
    </citation>
    <scope>NUCLEOTIDE SEQUENCE [LARGE SCALE GENOMIC DNA]</scope>
    <source>
        <strain evidence="3">cv. PA1801</strain>
    </source>
</reference>
<dbReference type="InterPro" id="IPR052160">
    <property type="entry name" value="Gypsy_RT_Integrase-like"/>
</dbReference>
<proteinExistence type="predicted"/>
<dbReference type="SUPFAM" id="SSF53098">
    <property type="entry name" value="Ribonuclease H-like"/>
    <property type="match status" value="1"/>
</dbReference>
<dbReference type="Gene3D" id="3.30.420.10">
    <property type="entry name" value="Ribonuclease H-like superfamily/Ribonuclease H"/>
    <property type="match status" value="1"/>
</dbReference>
<accession>A0A5B6VZE7</accession>
<dbReference type="PROSITE" id="PS50994">
    <property type="entry name" value="INTEGRASE"/>
    <property type="match status" value="1"/>
</dbReference>
<comment type="caution">
    <text evidence="2">The sequence shown here is derived from an EMBL/GenBank/DDBJ whole genome shotgun (WGS) entry which is preliminary data.</text>
</comment>
<dbReference type="AlphaFoldDB" id="A0A5B6VZE7"/>
<organism evidence="2 3">
    <name type="scientific">Gossypium australe</name>
    <dbReference type="NCBI Taxonomy" id="47621"/>
    <lineage>
        <taxon>Eukaryota</taxon>
        <taxon>Viridiplantae</taxon>
        <taxon>Streptophyta</taxon>
        <taxon>Embryophyta</taxon>
        <taxon>Tracheophyta</taxon>
        <taxon>Spermatophyta</taxon>
        <taxon>Magnoliopsida</taxon>
        <taxon>eudicotyledons</taxon>
        <taxon>Gunneridae</taxon>
        <taxon>Pentapetalae</taxon>
        <taxon>rosids</taxon>
        <taxon>malvids</taxon>
        <taxon>Malvales</taxon>
        <taxon>Malvaceae</taxon>
        <taxon>Malvoideae</taxon>
        <taxon>Gossypium</taxon>
    </lineage>
</organism>
<dbReference type="Pfam" id="PF00665">
    <property type="entry name" value="rve"/>
    <property type="match status" value="1"/>
</dbReference>
<evidence type="ECO:0000313" key="3">
    <source>
        <dbReference type="Proteomes" id="UP000325315"/>
    </source>
</evidence>
<dbReference type="OrthoDB" id="1001372at2759"/>
<dbReference type="Proteomes" id="UP000325315">
    <property type="component" value="Unassembled WGS sequence"/>
</dbReference>
<evidence type="ECO:0000259" key="1">
    <source>
        <dbReference type="PROSITE" id="PS50994"/>
    </source>
</evidence>
<dbReference type="InterPro" id="IPR036397">
    <property type="entry name" value="RNaseH_sf"/>
</dbReference>
<dbReference type="EMBL" id="SMMG02000005">
    <property type="protein sequence ID" value="KAA3474376.1"/>
    <property type="molecule type" value="Genomic_DNA"/>
</dbReference>
<sequence length="190" mass="21990">MASYKNPIPHHVVDVLEEREQPRKYCNKDLLTNYIRDAYEIMQGTGSISKKDEMPQTGILEVEEIDFMGPFPSSLGNQYILLVVDYVFKWVETTTLPIEDMKSIVKFLRKNIFARFGTPCALVSDKGSHFCSKQFKIVLASYSVRHEITTTYHLQANGQVEVSDQEIKQVLEKTVNLKRKDWRLRLDDAL</sequence>
<dbReference type="InterPro" id="IPR001584">
    <property type="entry name" value="Integrase_cat-core"/>
</dbReference>
<protein>
    <submittedName>
        <fullName evidence="2">Pol polyprotein</fullName>
    </submittedName>
</protein>
<dbReference type="GO" id="GO:0015074">
    <property type="term" value="P:DNA integration"/>
    <property type="evidence" value="ECO:0007669"/>
    <property type="project" value="InterPro"/>
</dbReference>
<name>A0A5B6VZE7_9ROSI</name>